<sequence length="67" mass="7141">MLTNQVPPASVTKALRGDNTLTYSAYLSGSGGTNTVARAFSPRLPTLFWLISKPAAGSLHFLYGEIL</sequence>
<name>A0A7U4GDX2_YEREN</name>
<dbReference type="EMBL" id="CP007448">
    <property type="protein sequence ID" value="AHM72763.1"/>
    <property type="molecule type" value="Genomic_DNA"/>
</dbReference>
<organism evidence="1 2">
    <name type="scientific">Yersinia enterocolitica LC20</name>
    <dbReference type="NCBI Taxonomy" id="1443113"/>
    <lineage>
        <taxon>Bacteria</taxon>
        <taxon>Pseudomonadati</taxon>
        <taxon>Pseudomonadota</taxon>
        <taxon>Gammaproteobacteria</taxon>
        <taxon>Enterobacterales</taxon>
        <taxon>Yersiniaceae</taxon>
        <taxon>Yersinia</taxon>
    </lineage>
</organism>
<reference evidence="1 2" key="1">
    <citation type="submission" date="2017-11" db="EMBL/GenBank/DDBJ databases">
        <title>The complete genome sequence and comparative genome analysis of Yersinia enterocolitica strain LC20.</title>
        <authorList>
            <person name="Shi G."/>
            <person name="Su M."/>
            <person name="Liang J."/>
            <person name="Gu W."/>
            <person name="Xiao Y."/>
            <person name="Zhang Z."/>
            <person name="Qiu H."/>
            <person name="Duan R."/>
            <person name="Zhang Z."/>
            <person name="Li Y."/>
            <person name="Zhang X."/>
            <person name="Ling Y."/>
            <person name="Song L."/>
            <person name="Chen M."/>
            <person name="Zhao Y."/>
            <person name="Wu J."/>
            <person name="Jing H."/>
            <person name="Xiao J."/>
            <person name="Wang X."/>
        </authorList>
    </citation>
    <scope>NUCLEOTIDE SEQUENCE [LARGE SCALE GENOMIC DNA]</scope>
    <source>
        <strain evidence="1 2">LC20</strain>
    </source>
</reference>
<dbReference type="Proteomes" id="UP000230961">
    <property type="component" value="Chromosome"/>
</dbReference>
<accession>A0A7U4GDX2</accession>
<protein>
    <submittedName>
        <fullName evidence="1">Uncharacterized protein</fullName>
    </submittedName>
</protein>
<proteinExistence type="predicted"/>
<gene>
    <name evidence="1" type="ORF">LC20_01509</name>
</gene>
<dbReference type="AlphaFoldDB" id="A0A7U4GDX2"/>
<evidence type="ECO:0000313" key="2">
    <source>
        <dbReference type="Proteomes" id="UP000230961"/>
    </source>
</evidence>
<evidence type="ECO:0000313" key="1">
    <source>
        <dbReference type="EMBL" id="AHM72763.1"/>
    </source>
</evidence>
<dbReference type="KEGG" id="yel:LC20_01509"/>